<accession>A0ABP9NFA6</accession>
<dbReference type="Gene3D" id="3.90.1150.10">
    <property type="entry name" value="Aspartate Aminotransferase, domain 1"/>
    <property type="match status" value="1"/>
</dbReference>
<dbReference type="InterPro" id="IPR015421">
    <property type="entry name" value="PyrdxlP-dep_Trfase_major"/>
</dbReference>
<evidence type="ECO:0000313" key="9">
    <source>
        <dbReference type="EMBL" id="GAA5115191.1"/>
    </source>
</evidence>
<dbReference type="NCBIfam" id="TIGR03392">
    <property type="entry name" value="FeS_syn_CsdA"/>
    <property type="match status" value="1"/>
</dbReference>
<dbReference type="Pfam" id="PF00266">
    <property type="entry name" value="Aminotran_5"/>
    <property type="match status" value="1"/>
</dbReference>
<dbReference type="EMBL" id="BAABHY010000015">
    <property type="protein sequence ID" value="GAA5115191.1"/>
    <property type="molecule type" value="Genomic_DNA"/>
</dbReference>
<dbReference type="Gene3D" id="3.40.640.10">
    <property type="entry name" value="Type I PLP-dependent aspartate aminotransferase-like (Major domain)"/>
    <property type="match status" value="1"/>
</dbReference>
<gene>
    <name evidence="9" type="primary">csdA</name>
    <name evidence="9" type="ORF">GCM10023211_25750</name>
</gene>
<dbReference type="InterPro" id="IPR000192">
    <property type="entry name" value="Aminotrans_V_dom"/>
</dbReference>
<evidence type="ECO:0000256" key="7">
    <source>
        <dbReference type="RuleBase" id="RU004504"/>
    </source>
</evidence>
<comment type="caution">
    <text evidence="9">The sequence shown here is derived from an EMBL/GenBank/DDBJ whole genome shotgun (WGS) entry which is preliminary data.</text>
</comment>
<comment type="catalytic activity">
    <reaction evidence="6">
        <text>(sulfur carrier)-H + L-cysteine = (sulfur carrier)-SH + L-alanine</text>
        <dbReference type="Rhea" id="RHEA:43892"/>
        <dbReference type="Rhea" id="RHEA-COMP:14737"/>
        <dbReference type="Rhea" id="RHEA-COMP:14739"/>
        <dbReference type="ChEBI" id="CHEBI:29917"/>
        <dbReference type="ChEBI" id="CHEBI:35235"/>
        <dbReference type="ChEBI" id="CHEBI:57972"/>
        <dbReference type="ChEBI" id="CHEBI:64428"/>
        <dbReference type="EC" id="2.8.1.7"/>
    </reaction>
</comment>
<comment type="cofactor">
    <cofactor evidence="1 7">
        <name>pyridoxal 5'-phosphate</name>
        <dbReference type="ChEBI" id="CHEBI:597326"/>
    </cofactor>
</comment>
<dbReference type="InterPro" id="IPR022471">
    <property type="entry name" value="Cys_desulphurase_CdsA"/>
</dbReference>
<reference evidence="10" key="1">
    <citation type="journal article" date="2019" name="Int. J. Syst. Evol. Microbiol.">
        <title>The Global Catalogue of Microorganisms (GCM) 10K type strain sequencing project: providing services to taxonomists for standard genome sequencing and annotation.</title>
        <authorList>
            <consortium name="The Broad Institute Genomics Platform"/>
            <consortium name="The Broad Institute Genome Sequencing Center for Infectious Disease"/>
            <person name="Wu L."/>
            <person name="Ma J."/>
        </authorList>
    </citation>
    <scope>NUCLEOTIDE SEQUENCE [LARGE SCALE GENOMIC DNA]</scope>
    <source>
        <strain evidence="10">JCM 18050</strain>
    </source>
</reference>
<proteinExistence type="inferred from homology"/>
<keyword evidence="4" id="KW-0808">Transferase</keyword>
<dbReference type="PANTHER" id="PTHR43586:SF8">
    <property type="entry name" value="CYSTEINE DESULFURASE 1, CHLOROPLASTIC"/>
    <property type="match status" value="1"/>
</dbReference>
<comment type="similarity">
    <text evidence="2">Belongs to the class-V pyridoxal-phosphate-dependent aminotransferase family. Csd subfamily.</text>
</comment>
<evidence type="ECO:0000256" key="3">
    <source>
        <dbReference type="ARBA" id="ARBA00012239"/>
    </source>
</evidence>
<evidence type="ECO:0000256" key="1">
    <source>
        <dbReference type="ARBA" id="ARBA00001933"/>
    </source>
</evidence>
<organism evidence="9 10">
    <name type="scientific">Orbus sasakiae</name>
    <dbReference type="NCBI Taxonomy" id="1078475"/>
    <lineage>
        <taxon>Bacteria</taxon>
        <taxon>Pseudomonadati</taxon>
        <taxon>Pseudomonadota</taxon>
        <taxon>Gammaproteobacteria</taxon>
        <taxon>Orbales</taxon>
        <taxon>Orbaceae</taxon>
        <taxon>Orbus</taxon>
    </lineage>
</organism>
<keyword evidence="10" id="KW-1185">Reference proteome</keyword>
<evidence type="ECO:0000313" key="10">
    <source>
        <dbReference type="Proteomes" id="UP001500171"/>
    </source>
</evidence>
<dbReference type="RefSeq" id="WP_345492811.1">
    <property type="nucleotide sequence ID" value="NZ_BAABHY010000015.1"/>
</dbReference>
<dbReference type="CDD" id="cd06453">
    <property type="entry name" value="SufS_like"/>
    <property type="match status" value="1"/>
</dbReference>
<evidence type="ECO:0000256" key="5">
    <source>
        <dbReference type="ARBA" id="ARBA00022898"/>
    </source>
</evidence>
<sequence length="399" mass="44353">MNFDSQTFRAQFPALQAESVYLDSASTALKPQIMIDATSRYYQYNTSTILRSKHSQALALTEQFEHARALTAKLIHAQHPQDIVWTKGATEAINLVAQGYARSQLVAADEIIVSEQEHHSNLIPWLQVAKQIGAKIIKWPIENDGSLSIERLLTLITSKTRIITVTQMSNVTGFMPDIAEISHIAHQHNAVIVVDGAQGIVHQPLDVQKYDIDFYAFSAHKLYGPTGLGILYGKSHLLTQMDCWQGGGKMLKNATFSNFSVADLPYKFEAGTPNIAAIIGFCAILEWLNTFNLTLAEHYTQQLVNETKAKLELMTEITVISVENSPLLTFTSPTIHHDDIAILLSQQDIAIRNGELCAQPFIEALQCQGVIRASFMPYNNQHDADKLINALQNAIDILK</sequence>
<dbReference type="InterPro" id="IPR015422">
    <property type="entry name" value="PyrdxlP-dep_Trfase_small"/>
</dbReference>
<dbReference type="Proteomes" id="UP001500171">
    <property type="component" value="Unassembled WGS sequence"/>
</dbReference>
<dbReference type="PANTHER" id="PTHR43586">
    <property type="entry name" value="CYSTEINE DESULFURASE"/>
    <property type="match status" value="1"/>
</dbReference>
<dbReference type="PROSITE" id="PS00595">
    <property type="entry name" value="AA_TRANSFER_CLASS_5"/>
    <property type="match status" value="1"/>
</dbReference>
<evidence type="ECO:0000256" key="6">
    <source>
        <dbReference type="ARBA" id="ARBA00050776"/>
    </source>
</evidence>
<dbReference type="InterPro" id="IPR020578">
    <property type="entry name" value="Aminotrans_V_PyrdxlP_BS"/>
</dbReference>
<evidence type="ECO:0000256" key="2">
    <source>
        <dbReference type="ARBA" id="ARBA00010447"/>
    </source>
</evidence>
<protein>
    <recommendedName>
        <fullName evidence="3">cysteine desulfurase</fullName>
        <ecNumber evidence="3">2.8.1.7</ecNumber>
    </recommendedName>
</protein>
<dbReference type="EC" id="2.8.1.7" evidence="3"/>
<evidence type="ECO:0000256" key="4">
    <source>
        <dbReference type="ARBA" id="ARBA00022679"/>
    </source>
</evidence>
<dbReference type="SUPFAM" id="SSF53383">
    <property type="entry name" value="PLP-dependent transferases"/>
    <property type="match status" value="1"/>
</dbReference>
<feature type="domain" description="Aminotransferase class V" evidence="8">
    <location>
        <begin position="20"/>
        <end position="387"/>
    </location>
</feature>
<evidence type="ECO:0000259" key="8">
    <source>
        <dbReference type="Pfam" id="PF00266"/>
    </source>
</evidence>
<keyword evidence="5" id="KW-0663">Pyridoxal phosphate</keyword>
<dbReference type="InterPro" id="IPR015424">
    <property type="entry name" value="PyrdxlP-dep_Trfase"/>
</dbReference>
<dbReference type="InterPro" id="IPR010970">
    <property type="entry name" value="Cys_dSase_SufS"/>
</dbReference>
<name>A0ABP9NFA6_9GAMM</name>